<protein>
    <submittedName>
        <fullName evidence="1">Uncharacterized protein</fullName>
    </submittedName>
</protein>
<dbReference type="Proteomes" id="UP001501231">
    <property type="component" value="Unassembled WGS sequence"/>
</dbReference>
<name>A0ABN3JJ62_9ACTN</name>
<comment type="caution">
    <text evidence="1">The sequence shown here is derived from an EMBL/GenBank/DDBJ whole genome shotgun (WGS) entry which is preliminary data.</text>
</comment>
<accession>A0ABN3JJ62</accession>
<evidence type="ECO:0000313" key="1">
    <source>
        <dbReference type="EMBL" id="GAA2431493.1"/>
    </source>
</evidence>
<sequence>MTAWGGPSPRHTKPRRLWTGTAVLRPPKDAVPEHPATPSQPMTVFELRRRLPGIHCWWGIWTGEWWALVPAPRGHRLVHAATVDGLAREITTALAE</sequence>
<evidence type="ECO:0000313" key="2">
    <source>
        <dbReference type="Proteomes" id="UP001501231"/>
    </source>
</evidence>
<keyword evidence="2" id="KW-1185">Reference proteome</keyword>
<reference evidence="1 2" key="1">
    <citation type="journal article" date="2019" name="Int. J. Syst. Evol. Microbiol.">
        <title>The Global Catalogue of Microorganisms (GCM) 10K type strain sequencing project: providing services to taxonomists for standard genome sequencing and annotation.</title>
        <authorList>
            <consortium name="The Broad Institute Genomics Platform"/>
            <consortium name="The Broad Institute Genome Sequencing Center for Infectious Disease"/>
            <person name="Wu L."/>
            <person name="Ma J."/>
        </authorList>
    </citation>
    <scope>NUCLEOTIDE SEQUENCE [LARGE SCALE GENOMIC DNA]</scope>
    <source>
        <strain evidence="1 2">JCM 3325</strain>
    </source>
</reference>
<gene>
    <name evidence="1" type="ORF">GCM10010191_51620</name>
</gene>
<organism evidence="1 2">
    <name type="scientific">Actinomadura vinacea</name>
    <dbReference type="NCBI Taxonomy" id="115336"/>
    <lineage>
        <taxon>Bacteria</taxon>
        <taxon>Bacillati</taxon>
        <taxon>Actinomycetota</taxon>
        <taxon>Actinomycetes</taxon>
        <taxon>Streptosporangiales</taxon>
        <taxon>Thermomonosporaceae</taxon>
        <taxon>Actinomadura</taxon>
    </lineage>
</organism>
<dbReference type="EMBL" id="BAAARW010000020">
    <property type="protein sequence ID" value="GAA2431493.1"/>
    <property type="molecule type" value="Genomic_DNA"/>
</dbReference>
<proteinExistence type="predicted"/>